<dbReference type="Proteomes" id="UP000828390">
    <property type="component" value="Unassembled WGS sequence"/>
</dbReference>
<evidence type="ECO:0000313" key="2">
    <source>
        <dbReference type="Proteomes" id="UP000828390"/>
    </source>
</evidence>
<reference evidence="1" key="2">
    <citation type="submission" date="2020-11" db="EMBL/GenBank/DDBJ databases">
        <authorList>
            <person name="McCartney M.A."/>
            <person name="Auch B."/>
            <person name="Kono T."/>
            <person name="Mallez S."/>
            <person name="Becker A."/>
            <person name="Gohl D.M."/>
            <person name="Silverstein K.A.T."/>
            <person name="Koren S."/>
            <person name="Bechman K.B."/>
            <person name="Herman A."/>
            <person name="Abrahante J.E."/>
            <person name="Garbe J."/>
        </authorList>
    </citation>
    <scope>NUCLEOTIDE SEQUENCE</scope>
    <source>
        <strain evidence="1">Duluth1</strain>
        <tissue evidence="1">Whole animal</tissue>
    </source>
</reference>
<dbReference type="AlphaFoldDB" id="A0A9D4K140"/>
<reference evidence="1" key="1">
    <citation type="journal article" date="2019" name="bioRxiv">
        <title>The Genome of the Zebra Mussel, Dreissena polymorpha: A Resource for Invasive Species Research.</title>
        <authorList>
            <person name="McCartney M.A."/>
            <person name="Auch B."/>
            <person name="Kono T."/>
            <person name="Mallez S."/>
            <person name="Zhang Y."/>
            <person name="Obille A."/>
            <person name="Becker A."/>
            <person name="Abrahante J.E."/>
            <person name="Garbe J."/>
            <person name="Badalamenti J.P."/>
            <person name="Herman A."/>
            <person name="Mangelson H."/>
            <person name="Liachko I."/>
            <person name="Sullivan S."/>
            <person name="Sone E.D."/>
            <person name="Koren S."/>
            <person name="Silverstein K.A.T."/>
            <person name="Beckman K.B."/>
            <person name="Gohl D.M."/>
        </authorList>
    </citation>
    <scope>NUCLEOTIDE SEQUENCE</scope>
    <source>
        <strain evidence="1">Duluth1</strain>
        <tissue evidence="1">Whole animal</tissue>
    </source>
</reference>
<evidence type="ECO:0000313" key="1">
    <source>
        <dbReference type="EMBL" id="KAH3827583.1"/>
    </source>
</evidence>
<name>A0A9D4K140_DREPO</name>
<organism evidence="1 2">
    <name type="scientific">Dreissena polymorpha</name>
    <name type="common">Zebra mussel</name>
    <name type="synonym">Mytilus polymorpha</name>
    <dbReference type="NCBI Taxonomy" id="45954"/>
    <lineage>
        <taxon>Eukaryota</taxon>
        <taxon>Metazoa</taxon>
        <taxon>Spiralia</taxon>
        <taxon>Lophotrochozoa</taxon>
        <taxon>Mollusca</taxon>
        <taxon>Bivalvia</taxon>
        <taxon>Autobranchia</taxon>
        <taxon>Heteroconchia</taxon>
        <taxon>Euheterodonta</taxon>
        <taxon>Imparidentia</taxon>
        <taxon>Neoheterodontei</taxon>
        <taxon>Myida</taxon>
        <taxon>Dreissenoidea</taxon>
        <taxon>Dreissenidae</taxon>
        <taxon>Dreissena</taxon>
    </lineage>
</organism>
<accession>A0A9D4K140</accession>
<dbReference type="EMBL" id="JAIWYP010000005">
    <property type="protein sequence ID" value="KAH3827583.1"/>
    <property type="molecule type" value="Genomic_DNA"/>
</dbReference>
<proteinExistence type="predicted"/>
<comment type="caution">
    <text evidence="1">The sequence shown here is derived from an EMBL/GenBank/DDBJ whole genome shotgun (WGS) entry which is preliminary data.</text>
</comment>
<protein>
    <submittedName>
        <fullName evidence="1">Uncharacterized protein</fullName>
    </submittedName>
</protein>
<gene>
    <name evidence="1" type="ORF">DPMN_129520</name>
</gene>
<sequence>MGELAAGVDGSSSTNAAVRYPALCWRNWKLFIGEHVNALPGIWLVAIITL</sequence>
<keyword evidence="2" id="KW-1185">Reference proteome</keyword>